<dbReference type="EMBL" id="BOOZ01000027">
    <property type="protein sequence ID" value="GIJ11191.1"/>
    <property type="molecule type" value="Genomic_DNA"/>
</dbReference>
<evidence type="ECO:0000313" key="1">
    <source>
        <dbReference type="EMBL" id="GIJ11191.1"/>
    </source>
</evidence>
<proteinExistence type="predicted"/>
<accession>A0ABQ4HZZ5</accession>
<dbReference type="Proteomes" id="UP000647017">
    <property type="component" value="Unassembled WGS sequence"/>
</dbReference>
<reference evidence="1 2" key="1">
    <citation type="submission" date="2021-01" db="EMBL/GenBank/DDBJ databases">
        <title>Whole genome shotgun sequence of Verrucosispora andamanensis NBRC 109075.</title>
        <authorList>
            <person name="Komaki H."/>
            <person name="Tamura T."/>
        </authorList>
    </citation>
    <scope>NUCLEOTIDE SEQUENCE [LARGE SCALE GENOMIC DNA]</scope>
    <source>
        <strain evidence="1 2">NBRC 109075</strain>
    </source>
</reference>
<gene>
    <name evidence="1" type="ORF">Van01_44050</name>
</gene>
<protein>
    <recommendedName>
        <fullName evidence="3">FXSXX-COOH protein</fullName>
    </recommendedName>
</protein>
<keyword evidence="2" id="KW-1185">Reference proteome</keyword>
<organism evidence="1 2">
    <name type="scientific">Micromonospora andamanensis</name>
    <dbReference type="NCBI Taxonomy" id="1287068"/>
    <lineage>
        <taxon>Bacteria</taxon>
        <taxon>Bacillati</taxon>
        <taxon>Actinomycetota</taxon>
        <taxon>Actinomycetes</taxon>
        <taxon>Micromonosporales</taxon>
        <taxon>Micromonosporaceae</taxon>
        <taxon>Micromonospora</taxon>
    </lineage>
</organism>
<evidence type="ECO:0000313" key="2">
    <source>
        <dbReference type="Proteomes" id="UP000647017"/>
    </source>
</evidence>
<name>A0ABQ4HZZ5_9ACTN</name>
<evidence type="ECO:0008006" key="3">
    <source>
        <dbReference type="Google" id="ProtNLM"/>
    </source>
</evidence>
<comment type="caution">
    <text evidence="1">The sequence shown here is derived from an EMBL/GenBank/DDBJ whole genome shotgun (WGS) entry which is preliminary data.</text>
</comment>
<sequence length="64" mass="6583">MTATGSCTETAGDADGEPLSLVVSDAQAVSASAATTIAATPVLVRRFTAFPSITKLTIVFMYRT</sequence>